<reference evidence="1 2" key="1">
    <citation type="submission" date="2019-10" db="EMBL/GenBank/DDBJ databases">
        <authorList>
            <person name="Palmer J.M."/>
        </authorList>
    </citation>
    <scope>NUCLEOTIDE SEQUENCE [LARGE SCALE GENOMIC DNA]</scope>
    <source>
        <strain evidence="1 2">TWF694</strain>
    </source>
</reference>
<protein>
    <submittedName>
        <fullName evidence="1">Uncharacterized protein</fullName>
    </submittedName>
</protein>
<evidence type="ECO:0000313" key="1">
    <source>
        <dbReference type="EMBL" id="KAK6538196.1"/>
    </source>
</evidence>
<dbReference type="Proteomes" id="UP001365542">
    <property type="component" value="Unassembled WGS sequence"/>
</dbReference>
<name>A0AAV9X973_9PEZI</name>
<dbReference type="EMBL" id="JAVHJO010000008">
    <property type="protein sequence ID" value="KAK6538196.1"/>
    <property type="molecule type" value="Genomic_DNA"/>
</dbReference>
<evidence type="ECO:0000313" key="2">
    <source>
        <dbReference type="Proteomes" id="UP001365542"/>
    </source>
</evidence>
<gene>
    <name evidence="1" type="ORF">TWF694_011078</name>
</gene>
<keyword evidence="2" id="KW-1185">Reference proteome</keyword>
<proteinExistence type="predicted"/>
<accession>A0AAV9X973</accession>
<comment type="caution">
    <text evidence="1">The sequence shown here is derived from an EMBL/GenBank/DDBJ whole genome shotgun (WGS) entry which is preliminary data.</text>
</comment>
<organism evidence="1 2">
    <name type="scientific">Orbilia ellipsospora</name>
    <dbReference type="NCBI Taxonomy" id="2528407"/>
    <lineage>
        <taxon>Eukaryota</taxon>
        <taxon>Fungi</taxon>
        <taxon>Dikarya</taxon>
        <taxon>Ascomycota</taxon>
        <taxon>Pezizomycotina</taxon>
        <taxon>Orbiliomycetes</taxon>
        <taxon>Orbiliales</taxon>
        <taxon>Orbiliaceae</taxon>
        <taxon>Orbilia</taxon>
    </lineage>
</organism>
<dbReference type="AlphaFoldDB" id="A0AAV9X973"/>
<sequence length="164" mass="18334">MPRAKSSKRTSKLAMVPTQVPEGRSASDIIISASEEELEEYTSQEKQFLFRVKPWGTEVSRIWLYIKDPVKSVTHVATVGKTKVKGELDEDVKNGAAFNKGSLHGGRGAYRAAYEILSMSELEDPMAYSHLIEKKYTRAIGNANVYVCDPMVEELEAIESTELF</sequence>